<feature type="region of interest" description="Disordered" evidence="1">
    <location>
        <begin position="27"/>
        <end position="74"/>
    </location>
</feature>
<dbReference type="InParanoid" id="A0A3R7C8R9"/>
<proteinExistence type="predicted"/>
<sequence length="99" mass="11109">MFAHCHERGTANAMVTLSQLRALNQRTKYPDHFEGKKNKDWGGGPDRSSRKASGKPTSQKTGQPTGKYKCSSERSSYNDFLDSFTRKLLGSFYTTANQI</sequence>
<name>A0A3R7C8R9_CLOSI</name>
<keyword evidence="3" id="KW-1185">Reference proteome</keyword>
<reference evidence="2 3" key="2">
    <citation type="journal article" date="2021" name="Genomics">
        <title>High-quality reference genome for Clonorchis sinensis.</title>
        <authorList>
            <person name="Young N.D."/>
            <person name="Stroehlein A.J."/>
            <person name="Kinkar L."/>
            <person name="Wang T."/>
            <person name="Sohn W.M."/>
            <person name="Chang B.C.H."/>
            <person name="Kaur P."/>
            <person name="Weisz D."/>
            <person name="Dudchenko O."/>
            <person name="Aiden E.L."/>
            <person name="Korhonen P.K."/>
            <person name="Gasser R.B."/>
        </authorList>
    </citation>
    <scope>NUCLEOTIDE SEQUENCE [LARGE SCALE GENOMIC DNA]</scope>
    <source>
        <strain evidence="2">Cs-k2</strain>
    </source>
</reference>
<accession>A0A3R7C8R9</accession>
<protein>
    <submittedName>
        <fullName evidence="2">Uncharacterized protein</fullName>
    </submittedName>
</protein>
<reference evidence="2 3" key="1">
    <citation type="journal article" date="2018" name="Biotechnol. Adv.">
        <title>Improved genomic resources and new bioinformatic workflow for the carcinogenic parasite Clonorchis sinensis: Biotechnological implications.</title>
        <authorList>
            <person name="Wang D."/>
            <person name="Korhonen P.K."/>
            <person name="Gasser R.B."/>
            <person name="Young N.D."/>
        </authorList>
    </citation>
    <scope>NUCLEOTIDE SEQUENCE [LARGE SCALE GENOMIC DNA]</scope>
    <source>
        <strain evidence="2">Cs-k2</strain>
    </source>
</reference>
<evidence type="ECO:0000313" key="2">
    <source>
        <dbReference type="EMBL" id="KAG5451974.1"/>
    </source>
</evidence>
<evidence type="ECO:0000313" key="3">
    <source>
        <dbReference type="Proteomes" id="UP000286415"/>
    </source>
</evidence>
<evidence type="ECO:0000256" key="1">
    <source>
        <dbReference type="SAM" id="MobiDB-lite"/>
    </source>
</evidence>
<feature type="compositionally biased region" description="Basic and acidic residues" evidence="1">
    <location>
        <begin position="28"/>
        <end position="40"/>
    </location>
</feature>
<dbReference type="Proteomes" id="UP000286415">
    <property type="component" value="Unassembled WGS sequence"/>
</dbReference>
<feature type="compositionally biased region" description="Polar residues" evidence="1">
    <location>
        <begin position="55"/>
        <end position="64"/>
    </location>
</feature>
<gene>
    <name evidence="2" type="ORF">CSKR_112045</name>
</gene>
<dbReference type="EMBL" id="NIRI02000042">
    <property type="protein sequence ID" value="KAG5451974.1"/>
    <property type="molecule type" value="Genomic_DNA"/>
</dbReference>
<organism evidence="2 3">
    <name type="scientific">Clonorchis sinensis</name>
    <name type="common">Chinese liver fluke</name>
    <dbReference type="NCBI Taxonomy" id="79923"/>
    <lineage>
        <taxon>Eukaryota</taxon>
        <taxon>Metazoa</taxon>
        <taxon>Spiralia</taxon>
        <taxon>Lophotrochozoa</taxon>
        <taxon>Platyhelminthes</taxon>
        <taxon>Trematoda</taxon>
        <taxon>Digenea</taxon>
        <taxon>Opisthorchiida</taxon>
        <taxon>Opisthorchiata</taxon>
        <taxon>Opisthorchiidae</taxon>
        <taxon>Clonorchis</taxon>
    </lineage>
</organism>
<comment type="caution">
    <text evidence="2">The sequence shown here is derived from an EMBL/GenBank/DDBJ whole genome shotgun (WGS) entry which is preliminary data.</text>
</comment>
<dbReference type="AlphaFoldDB" id="A0A3R7C8R9"/>